<sequence>MSEALKEIEIDSEKRNAYWAVQLAAHVDYLKKHSPFYKDLKGKVSTVADITQFPFTSKDDLAERNEDFLAIPQSEIRDYSATSGTLGDPVSYYLSEKDLQRLAQNEKGSLEIAGCTSKDVFQLMTTIDKQFMAGLAYQMGVRTLGSGMVRTGPGVPYMQWRSILKYKPTVLIAVPSFIPYLLDYAEKNGIDANTTSVKKIVAIGEALTNADLENGALMNRIKDRWNVELISTYASTEMATAFTACAENSGLHVQPELIIVEVIGEDGKQVKHGEIGEVVVTPLGVEGTPLLRYRTGDICKYYDSTCSCGRTTPRLGPVLGRKQQMIKVKGTTIYPNMIVEALNAIEELKQYIIEISTNEWGGDELSIRCEASSNEVPRLITERLRSGLRVTPNIIVEEAKVLRELRFSENHRKPILVRDLRG</sequence>
<dbReference type="Gene3D" id="3.30.300.30">
    <property type="match status" value="1"/>
</dbReference>
<dbReference type="InterPro" id="IPR042099">
    <property type="entry name" value="ANL_N_sf"/>
</dbReference>
<keyword evidence="3" id="KW-1185">Reference proteome</keyword>
<dbReference type="PANTHER" id="PTHR43845">
    <property type="entry name" value="BLR5969 PROTEIN"/>
    <property type="match status" value="1"/>
</dbReference>
<dbReference type="OrthoDB" id="580775at2"/>
<dbReference type="PATRIC" id="fig|926562.3.peg.1245"/>
<name>G8R646_OWEHD</name>
<feature type="domain" description="AMP-dependent synthetase/ligase" evidence="1">
    <location>
        <begin position="82"/>
        <end position="280"/>
    </location>
</feature>
<reference evidence="2 3" key="1">
    <citation type="journal article" date="2012" name="Stand. Genomic Sci.">
        <title>Genome sequence of the orange-pigmented seawater bacterium Owenweeksia hongkongensis type strain (UST20020801(T)).</title>
        <authorList>
            <person name="Riedel T."/>
            <person name="Held B."/>
            <person name="Nolan M."/>
            <person name="Lucas S."/>
            <person name="Lapidus A."/>
            <person name="Tice H."/>
            <person name="Del Rio T.G."/>
            <person name="Cheng J.F."/>
            <person name="Han C."/>
            <person name="Tapia R."/>
            <person name="Goodwin L.A."/>
            <person name="Pitluck S."/>
            <person name="Liolios K."/>
            <person name="Mavromatis K."/>
            <person name="Pagani I."/>
            <person name="Ivanova N."/>
            <person name="Mikhailova N."/>
            <person name="Pati A."/>
            <person name="Chen A."/>
            <person name="Palaniappan K."/>
            <person name="Rohde M."/>
            <person name="Tindall B.J."/>
            <person name="Detter J.C."/>
            <person name="Goker M."/>
            <person name="Woyke T."/>
            <person name="Bristow J."/>
            <person name="Eisen J.A."/>
            <person name="Markowitz V."/>
            <person name="Hugenholtz P."/>
            <person name="Klenk H.P."/>
            <person name="Kyrpides N.C."/>
        </authorList>
    </citation>
    <scope>NUCLEOTIDE SEQUENCE</scope>
    <source>
        <strain evidence="3">DSM 17368 / JCM 12287 / NRRL B-23963</strain>
    </source>
</reference>
<dbReference type="STRING" id="926562.Oweho_1231"/>
<dbReference type="Pfam" id="PF00501">
    <property type="entry name" value="AMP-binding"/>
    <property type="match status" value="1"/>
</dbReference>
<evidence type="ECO:0000313" key="3">
    <source>
        <dbReference type="Proteomes" id="UP000005631"/>
    </source>
</evidence>
<dbReference type="SUPFAM" id="SSF56801">
    <property type="entry name" value="Acetyl-CoA synthetase-like"/>
    <property type="match status" value="1"/>
</dbReference>
<organism evidence="2 3">
    <name type="scientific">Owenweeksia hongkongensis (strain DSM 17368 / CIP 108786 / JCM 12287 / NRRL B-23963 / UST20020801)</name>
    <dbReference type="NCBI Taxonomy" id="926562"/>
    <lineage>
        <taxon>Bacteria</taxon>
        <taxon>Pseudomonadati</taxon>
        <taxon>Bacteroidota</taxon>
        <taxon>Flavobacteriia</taxon>
        <taxon>Flavobacteriales</taxon>
        <taxon>Owenweeksiaceae</taxon>
        <taxon>Owenweeksia</taxon>
    </lineage>
</organism>
<dbReference type="KEGG" id="oho:Oweho_1231"/>
<accession>G8R646</accession>
<dbReference type="InterPro" id="IPR045851">
    <property type="entry name" value="AMP-bd_C_sf"/>
</dbReference>
<dbReference type="InterPro" id="IPR000873">
    <property type="entry name" value="AMP-dep_synth/lig_dom"/>
</dbReference>
<evidence type="ECO:0000313" key="2">
    <source>
        <dbReference type="EMBL" id="AEV32236.1"/>
    </source>
</evidence>
<dbReference type="Gene3D" id="3.40.50.12780">
    <property type="entry name" value="N-terminal domain of ligase-like"/>
    <property type="match status" value="1"/>
</dbReference>
<dbReference type="Proteomes" id="UP000005631">
    <property type="component" value="Chromosome"/>
</dbReference>
<dbReference type="eggNOG" id="COG1541">
    <property type="taxonomic scope" value="Bacteria"/>
</dbReference>
<dbReference type="EMBL" id="CP003156">
    <property type="protein sequence ID" value="AEV32236.1"/>
    <property type="molecule type" value="Genomic_DNA"/>
</dbReference>
<evidence type="ECO:0000259" key="1">
    <source>
        <dbReference type="Pfam" id="PF00501"/>
    </source>
</evidence>
<dbReference type="HOGENOM" id="CLU_035301_1_2_10"/>
<gene>
    <name evidence="2" type="ordered locus">Oweho_1231</name>
</gene>
<dbReference type="AlphaFoldDB" id="G8R646"/>
<dbReference type="RefSeq" id="WP_014201596.1">
    <property type="nucleotide sequence ID" value="NC_016599.1"/>
</dbReference>
<proteinExistence type="predicted"/>
<dbReference type="PANTHER" id="PTHR43845:SF1">
    <property type="entry name" value="BLR5969 PROTEIN"/>
    <property type="match status" value="1"/>
</dbReference>
<protein>
    <submittedName>
        <fullName evidence="2">Coenzyme F390 synthetase</fullName>
    </submittedName>
</protein>